<accession>A0AAU8JG09</accession>
<dbReference type="Gene3D" id="1.25.40.10">
    <property type="entry name" value="Tetratricopeptide repeat domain"/>
    <property type="match status" value="1"/>
</dbReference>
<evidence type="ECO:0008006" key="2">
    <source>
        <dbReference type="Google" id="ProtNLM"/>
    </source>
</evidence>
<dbReference type="InterPro" id="IPR011990">
    <property type="entry name" value="TPR-like_helical_dom_sf"/>
</dbReference>
<dbReference type="SUPFAM" id="SSF48452">
    <property type="entry name" value="TPR-like"/>
    <property type="match status" value="1"/>
</dbReference>
<dbReference type="AlphaFoldDB" id="A0AAU8JG09"/>
<name>A0AAU8JG09_9CYAN</name>
<protein>
    <recommendedName>
        <fullName evidence="2">Tetratricopeptide repeat protein</fullName>
    </recommendedName>
</protein>
<evidence type="ECO:0000313" key="1">
    <source>
        <dbReference type="EMBL" id="XCM37390.1"/>
    </source>
</evidence>
<dbReference type="RefSeq" id="WP_354635482.1">
    <property type="nucleotide sequence ID" value="NZ_CP159837.1"/>
</dbReference>
<organism evidence="1">
    <name type="scientific">Planktothricoides raciborskii GIHE-MW2</name>
    <dbReference type="NCBI Taxonomy" id="2792601"/>
    <lineage>
        <taxon>Bacteria</taxon>
        <taxon>Bacillati</taxon>
        <taxon>Cyanobacteriota</taxon>
        <taxon>Cyanophyceae</taxon>
        <taxon>Oscillatoriophycideae</taxon>
        <taxon>Oscillatoriales</taxon>
        <taxon>Oscillatoriaceae</taxon>
        <taxon>Planktothricoides</taxon>
    </lineage>
</organism>
<gene>
    <name evidence="1" type="ORF">ABWT76_000146</name>
</gene>
<reference evidence="1" key="1">
    <citation type="submission" date="2024-07" db="EMBL/GenBank/DDBJ databases">
        <authorList>
            <person name="Kim Y.J."/>
            <person name="Jeong J.Y."/>
        </authorList>
    </citation>
    <scope>NUCLEOTIDE SEQUENCE</scope>
    <source>
        <strain evidence="1">GIHE-MW2</strain>
    </source>
</reference>
<proteinExistence type="predicted"/>
<dbReference type="EMBL" id="CP159837">
    <property type="protein sequence ID" value="XCM37390.1"/>
    <property type="molecule type" value="Genomic_DNA"/>
</dbReference>
<sequence length="86" mass="9445">MLKEGQTLAKEEKLAEAIDKFKQVENLGGSLDIDPEVGKLVVDFLLEQGDTLGKEGELKESLQNYNLAKKINPELPAFDADAWAQG</sequence>